<accession>A0A3D8T493</accession>
<dbReference type="EMBL" id="PVWQ01000001">
    <property type="protein sequence ID" value="RDW93377.1"/>
    <property type="molecule type" value="Genomic_DNA"/>
</dbReference>
<dbReference type="Proteomes" id="UP000256690">
    <property type="component" value="Unassembled WGS sequence"/>
</dbReference>
<dbReference type="AlphaFoldDB" id="A0A3D8T493"/>
<organism evidence="1 2">
    <name type="scientific">Aspergillus mulundensis</name>
    <dbReference type="NCBI Taxonomy" id="1810919"/>
    <lineage>
        <taxon>Eukaryota</taxon>
        <taxon>Fungi</taxon>
        <taxon>Dikarya</taxon>
        <taxon>Ascomycota</taxon>
        <taxon>Pezizomycotina</taxon>
        <taxon>Eurotiomycetes</taxon>
        <taxon>Eurotiomycetidae</taxon>
        <taxon>Eurotiales</taxon>
        <taxon>Aspergillaceae</taxon>
        <taxon>Aspergillus</taxon>
        <taxon>Aspergillus subgen. Nidulantes</taxon>
    </lineage>
</organism>
<evidence type="ECO:0000313" key="2">
    <source>
        <dbReference type="Proteomes" id="UP000256690"/>
    </source>
</evidence>
<evidence type="ECO:0000313" key="1">
    <source>
        <dbReference type="EMBL" id="RDW93377.1"/>
    </source>
</evidence>
<proteinExistence type="predicted"/>
<comment type="caution">
    <text evidence="1">The sequence shown here is derived from an EMBL/GenBank/DDBJ whole genome shotgun (WGS) entry which is preliminary data.</text>
</comment>
<dbReference type="GeneID" id="38111069"/>
<gene>
    <name evidence="1" type="ORF">DSM5745_00699</name>
</gene>
<sequence>MDRHLPTAAQKALSLPELIIPIFEQIYTDDDVTVFHPPEDPDDEIYRDREWTLRSCALVNTVWCTLALRILWRCDNPAYENDHFWRLQNIHSARRRFYADMVEETTVTTHQSWSSHVPHVSDVEFPRLKSLRLQVDFLAAEIPDFRAPGLRELTIDPRTECYPDQVVDAATMGSVFERIGGVRAQNEFPYIETLVFADCAEVKGKDYERLKARLHHLNRIDDGRLALADYPN</sequence>
<dbReference type="STRING" id="1810919.A0A3D8T493"/>
<dbReference type="OrthoDB" id="2305901at2759"/>
<name>A0A3D8T493_9EURO</name>
<evidence type="ECO:0008006" key="3">
    <source>
        <dbReference type="Google" id="ProtNLM"/>
    </source>
</evidence>
<keyword evidence="2" id="KW-1185">Reference proteome</keyword>
<dbReference type="RefSeq" id="XP_026608560.1">
    <property type="nucleotide sequence ID" value="XM_026742715.1"/>
</dbReference>
<reference evidence="1 2" key="1">
    <citation type="journal article" date="2018" name="IMA Fungus">
        <title>IMA Genome-F 9: Draft genome sequence of Annulohypoxylon stygium, Aspergillus mulundensis, Berkeleyomyces basicola (syn. Thielaviopsis basicola), Ceratocystis smalleyi, two Cercospora beticola strains, Coleophoma cylindrospora, Fusarium fracticaudum, Phialophora cf. hyalina, and Morchella septimelata.</title>
        <authorList>
            <person name="Wingfield B.D."/>
            <person name="Bills G.F."/>
            <person name="Dong Y."/>
            <person name="Huang W."/>
            <person name="Nel W.J."/>
            <person name="Swalarsk-Parry B.S."/>
            <person name="Vaghefi N."/>
            <person name="Wilken P.M."/>
            <person name="An Z."/>
            <person name="de Beer Z.W."/>
            <person name="De Vos L."/>
            <person name="Chen L."/>
            <person name="Duong T.A."/>
            <person name="Gao Y."/>
            <person name="Hammerbacher A."/>
            <person name="Kikkert J.R."/>
            <person name="Li Y."/>
            <person name="Li H."/>
            <person name="Li K."/>
            <person name="Li Q."/>
            <person name="Liu X."/>
            <person name="Ma X."/>
            <person name="Naidoo K."/>
            <person name="Pethybridge S.J."/>
            <person name="Sun J."/>
            <person name="Steenkamp E.T."/>
            <person name="van der Nest M.A."/>
            <person name="van Wyk S."/>
            <person name="Wingfield M.J."/>
            <person name="Xiong C."/>
            <person name="Yue Q."/>
            <person name="Zhang X."/>
        </authorList>
    </citation>
    <scope>NUCLEOTIDE SEQUENCE [LARGE SCALE GENOMIC DNA]</scope>
    <source>
        <strain evidence="1 2">DSM 5745</strain>
    </source>
</reference>
<protein>
    <recommendedName>
        <fullName evidence="3">F-box domain-containing protein</fullName>
    </recommendedName>
</protein>